<dbReference type="Proteomes" id="UP000652430">
    <property type="component" value="Unassembled WGS sequence"/>
</dbReference>
<evidence type="ECO:0000313" key="3">
    <source>
        <dbReference type="Proteomes" id="UP000652430"/>
    </source>
</evidence>
<keyword evidence="1" id="KW-0812">Transmembrane</keyword>
<proteinExistence type="predicted"/>
<feature type="transmembrane region" description="Helical" evidence="1">
    <location>
        <begin position="34"/>
        <end position="57"/>
    </location>
</feature>
<keyword evidence="3" id="KW-1185">Reference proteome</keyword>
<evidence type="ECO:0000256" key="1">
    <source>
        <dbReference type="SAM" id="Phobius"/>
    </source>
</evidence>
<accession>A0ABQ3LS86</accession>
<keyword evidence="1" id="KW-0472">Membrane</keyword>
<reference evidence="3" key="1">
    <citation type="journal article" date="2019" name="Int. J. Syst. Evol. Microbiol.">
        <title>The Global Catalogue of Microorganisms (GCM) 10K type strain sequencing project: providing services to taxonomists for standard genome sequencing and annotation.</title>
        <authorList>
            <consortium name="The Broad Institute Genomics Platform"/>
            <consortium name="The Broad Institute Genome Sequencing Center for Infectious Disease"/>
            <person name="Wu L."/>
            <person name="Ma J."/>
        </authorList>
    </citation>
    <scope>NUCLEOTIDE SEQUENCE [LARGE SCALE GENOMIC DNA]</scope>
    <source>
        <strain evidence="3">CGMCC 1.8957</strain>
    </source>
</reference>
<protein>
    <submittedName>
        <fullName evidence="2">Uncharacterized protein</fullName>
    </submittedName>
</protein>
<dbReference type="EMBL" id="BNAQ01000006">
    <property type="protein sequence ID" value="GHH23274.1"/>
    <property type="molecule type" value="Genomic_DNA"/>
</dbReference>
<comment type="caution">
    <text evidence="2">The sequence shown here is derived from an EMBL/GenBank/DDBJ whole genome shotgun (WGS) entry which is preliminary data.</text>
</comment>
<evidence type="ECO:0000313" key="2">
    <source>
        <dbReference type="EMBL" id="GHH23274.1"/>
    </source>
</evidence>
<organism evidence="2 3">
    <name type="scientific">Sphingomonas glacialis</name>
    <dbReference type="NCBI Taxonomy" id="658225"/>
    <lineage>
        <taxon>Bacteria</taxon>
        <taxon>Pseudomonadati</taxon>
        <taxon>Pseudomonadota</taxon>
        <taxon>Alphaproteobacteria</taxon>
        <taxon>Sphingomonadales</taxon>
        <taxon>Sphingomonadaceae</taxon>
        <taxon>Sphingomonas</taxon>
    </lineage>
</organism>
<keyword evidence="1" id="KW-1133">Transmembrane helix</keyword>
<name>A0ABQ3LS86_9SPHN</name>
<gene>
    <name evidence="2" type="ORF">GCM10008023_34050</name>
</gene>
<sequence>MVDSAPDLPEASVGVAGGEAVGTPVPEVEPKQHVLLFSIVFLLACVAGAFVIALVPIGHMF</sequence>